<accession>A0A4P6WQI1</accession>
<dbReference type="SUPFAM" id="SSF159871">
    <property type="entry name" value="YdgH-like"/>
    <property type="match status" value="1"/>
</dbReference>
<dbReference type="Pfam" id="PF07338">
    <property type="entry name" value="YdgH_BhsA-like"/>
    <property type="match status" value="1"/>
</dbReference>
<evidence type="ECO:0000256" key="1">
    <source>
        <dbReference type="ARBA" id="ARBA00022729"/>
    </source>
</evidence>
<dbReference type="InterPro" id="IPR051096">
    <property type="entry name" value="BhsA/McbA_stress_biofilm_assoc"/>
</dbReference>
<dbReference type="RefSeq" id="WP_103771650.1">
    <property type="nucleotide sequence ID" value="NZ_CP037864.1"/>
</dbReference>
<sequence>MKKILATSLATSLCFLSLSVFAATEISQKEAESLKHVKSITVTENTVNECVHKISKLADKEGADFFVIKNFSSIGNGSQAVVTSELYRK</sequence>
<dbReference type="Proteomes" id="UP000293850">
    <property type="component" value="Chromosome"/>
</dbReference>
<dbReference type="EMBL" id="CP037864">
    <property type="protein sequence ID" value="QBM24406.1"/>
    <property type="molecule type" value="Genomic_DNA"/>
</dbReference>
<dbReference type="PANTHER" id="PTHR34156">
    <property type="entry name" value="OUTER MEMBRANE PROTEIN-RELATED-RELATED"/>
    <property type="match status" value="1"/>
</dbReference>
<dbReference type="Gene3D" id="3.30.1660.10">
    <property type="entry name" value="Flavin-binding protein dodecin"/>
    <property type="match status" value="1"/>
</dbReference>
<feature type="chain" id="PRO_5020980769" evidence="2">
    <location>
        <begin position="23"/>
        <end position="89"/>
    </location>
</feature>
<proteinExistence type="predicted"/>
<organism evidence="4 5">
    <name type="scientific">Citrobacter arsenatis</name>
    <dbReference type="NCBI Taxonomy" id="2546350"/>
    <lineage>
        <taxon>Bacteria</taxon>
        <taxon>Pseudomonadati</taxon>
        <taxon>Pseudomonadota</taxon>
        <taxon>Gammaproteobacteria</taxon>
        <taxon>Enterobacterales</taxon>
        <taxon>Enterobacteriaceae</taxon>
        <taxon>Citrobacter</taxon>
    </lineage>
</organism>
<keyword evidence="5" id="KW-1185">Reference proteome</keyword>
<dbReference type="InterPro" id="IPR036275">
    <property type="entry name" value="YdgH-like_sf"/>
</dbReference>
<name>A0A4P6WQI1_9ENTR</name>
<evidence type="ECO:0000256" key="2">
    <source>
        <dbReference type="SAM" id="SignalP"/>
    </source>
</evidence>
<evidence type="ECO:0000313" key="4">
    <source>
        <dbReference type="EMBL" id="QBM24406.1"/>
    </source>
</evidence>
<keyword evidence="1 2" id="KW-0732">Signal</keyword>
<evidence type="ECO:0000259" key="3">
    <source>
        <dbReference type="Pfam" id="PF07338"/>
    </source>
</evidence>
<gene>
    <name evidence="4" type="ORF">E1B03_19020</name>
</gene>
<reference evidence="4 5" key="1">
    <citation type="submission" date="2019-03" db="EMBL/GenBank/DDBJ databases">
        <title>Complete genome sequence of an arsenate-respiring bacteria, Citrobacter sp. LY-1.</title>
        <authorList>
            <person name="Wang H."/>
            <person name="Liu Y."/>
            <person name="Li Q."/>
            <person name="Huang J."/>
        </authorList>
    </citation>
    <scope>NUCLEOTIDE SEQUENCE [LARGE SCALE GENOMIC DNA]</scope>
    <source>
        <strain evidence="4 5">LY-1</strain>
    </source>
</reference>
<evidence type="ECO:0000313" key="5">
    <source>
        <dbReference type="Proteomes" id="UP000293850"/>
    </source>
</evidence>
<dbReference type="InterPro" id="IPR010854">
    <property type="entry name" value="YdgH/BhsA/McbA-like_dom"/>
</dbReference>
<feature type="domain" description="YdgH/BhsA/McbA-like" evidence="3">
    <location>
        <begin position="35"/>
        <end position="88"/>
    </location>
</feature>
<dbReference type="KEGG" id="cars:E1B03_19020"/>
<protein>
    <submittedName>
        <fullName evidence="4">DUF1471 domain-containing protein</fullName>
    </submittedName>
</protein>
<dbReference type="InterPro" id="IPR025543">
    <property type="entry name" value="Dodecin-like"/>
</dbReference>
<dbReference type="AlphaFoldDB" id="A0A4P6WQI1"/>
<feature type="signal peptide" evidence="2">
    <location>
        <begin position="1"/>
        <end position="22"/>
    </location>
</feature>